<evidence type="ECO:0008006" key="4">
    <source>
        <dbReference type="Google" id="ProtNLM"/>
    </source>
</evidence>
<keyword evidence="3" id="KW-1185">Reference proteome</keyword>
<sequence>MTPAIVQDLPTDTVNKMRRLDPADRPDVVAALRAKGWTLRPIAEAFNISHESVRRMETSGDKSKAKVAAPDKPVRQAEPRDTTPKEIFVVPEEIAARMRELIPLATQNKGTTPVGDPRQVASEEYTKLLIEQYQRKVPRRGLEEATGQKWDALRRRLVQGGAMERPASYDKKYRRKTAAERRAEEEAQAAASDALQGKGKKKLKSA</sequence>
<geneLocation type="plasmid" evidence="2 3">
    <name>pNBRC108728a</name>
</geneLocation>
<reference evidence="3" key="1">
    <citation type="journal article" date="2019" name="Int. J. Syst. Evol. Microbiol.">
        <title>The Global Catalogue of Microorganisms (GCM) 10K type strain sequencing project: providing services to taxonomists for standard genome sequencing and annotation.</title>
        <authorList>
            <consortium name="The Broad Institute Genomics Platform"/>
            <consortium name="The Broad Institute Genome Sequencing Center for Infectious Disease"/>
            <person name="Wu L."/>
            <person name="Ma J."/>
        </authorList>
    </citation>
    <scope>NUCLEOTIDE SEQUENCE [LARGE SCALE GENOMIC DNA]</scope>
    <source>
        <strain evidence="3">NBRC 108728</strain>
    </source>
</reference>
<organism evidence="2 3">
    <name type="scientific">Frondihabitans sucicola</name>
    <dbReference type="NCBI Taxonomy" id="1268041"/>
    <lineage>
        <taxon>Bacteria</taxon>
        <taxon>Bacillati</taxon>
        <taxon>Actinomycetota</taxon>
        <taxon>Actinomycetes</taxon>
        <taxon>Micrococcales</taxon>
        <taxon>Microbacteriaceae</taxon>
        <taxon>Frondihabitans</taxon>
    </lineage>
</organism>
<gene>
    <name evidence="2" type="ORF">GCM10025867_48030</name>
</gene>
<proteinExistence type="predicted"/>
<evidence type="ECO:0000256" key="1">
    <source>
        <dbReference type="SAM" id="MobiDB-lite"/>
    </source>
</evidence>
<name>A0ABN6Y8R9_9MICO</name>
<feature type="compositionally biased region" description="Basic and acidic residues" evidence="1">
    <location>
        <begin position="72"/>
        <end position="83"/>
    </location>
</feature>
<protein>
    <recommendedName>
        <fullName evidence="4">Helix-turn-helix domain-containing protein</fullName>
    </recommendedName>
</protein>
<dbReference type="EMBL" id="AP027733">
    <property type="protein sequence ID" value="BDZ52562.1"/>
    <property type="molecule type" value="Genomic_DNA"/>
</dbReference>
<feature type="compositionally biased region" description="Basic and acidic residues" evidence="1">
    <location>
        <begin position="53"/>
        <end position="64"/>
    </location>
</feature>
<keyword evidence="2" id="KW-0614">Plasmid</keyword>
<feature type="region of interest" description="Disordered" evidence="1">
    <location>
        <begin position="161"/>
        <end position="206"/>
    </location>
</feature>
<dbReference type="RefSeq" id="WP_286347406.1">
    <property type="nucleotide sequence ID" value="NZ_AP027733.1"/>
</dbReference>
<dbReference type="Proteomes" id="UP001321486">
    <property type="component" value="Plasmid pNBRC108728a"/>
</dbReference>
<accession>A0ABN6Y8R9</accession>
<feature type="region of interest" description="Disordered" evidence="1">
    <location>
        <begin position="53"/>
        <end position="83"/>
    </location>
</feature>
<evidence type="ECO:0000313" key="3">
    <source>
        <dbReference type="Proteomes" id="UP001321486"/>
    </source>
</evidence>
<feature type="compositionally biased region" description="Basic and acidic residues" evidence="1">
    <location>
        <begin position="167"/>
        <end position="185"/>
    </location>
</feature>
<evidence type="ECO:0000313" key="2">
    <source>
        <dbReference type="EMBL" id="BDZ52562.1"/>
    </source>
</evidence>